<comment type="subunit">
    <text evidence="10">Homodimer. Forms a membrane-associated complex with FtsX.</text>
</comment>
<comment type="caution">
    <text evidence="12">The sequence shown here is derived from an EMBL/GenBank/DDBJ whole genome shotgun (WGS) entry which is preliminary data.</text>
</comment>
<comment type="similarity">
    <text evidence="1">Belongs to the ABC transporter superfamily.</text>
</comment>
<keyword evidence="8" id="KW-0472">Membrane</keyword>
<dbReference type="GO" id="GO:0005524">
    <property type="term" value="F:ATP binding"/>
    <property type="evidence" value="ECO:0007669"/>
    <property type="project" value="UniProtKB-KW"/>
</dbReference>
<proteinExistence type="inferred from homology"/>
<dbReference type="InterPro" id="IPR041701">
    <property type="entry name" value="MetN_ABC"/>
</dbReference>
<keyword evidence="3" id="KW-1003">Cell membrane</keyword>
<name>A0A8G2HVD2_9ACTO</name>
<dbReference type="GO" id="GO:0016887">
    <property type="term" value="F:ATP hydrolysis activity"/>
    <property type="evidence" value="ECO:0007669"/>
    <property type="project" value="InterPro"/>
</dbReference>
<dbReference type="InterPro" id="IPR003439">
    <property type="entry name" value="ABC_transporter-like_ATP-bd"/>
</dbReference>
<evidence type="ECO:0000256" key="4">
    <source>
        <dbReference type="ARBA" id="ARBA00022741"/>
    </source>
</evidence>
<dbReference type="InterPro" id="IPR003593">
    <property type="entry name" value="AAA+_ATPase"/>
</dbReference>
<dbReference type="PANTHER" id="PTHR43166:SF30">
    <property type="entry name" value="METHIONINE IMPORT ATP-BINDING PROTEIN METN"/>
    <property type="match status" value="1"/>
</dbReference>
<keyword evidence="7" id="KW-0029">Amino-acid transport</keyword>
<dbReference type="SMART" id="SM00382">
    <property type="entry name" value="AAA"/>
    <property type="match status" value="1"/>
</dbReference>
<protein>
    <submittedName>
        <fullName evidence="12">Methionine import ATP-binding protein MetN</fullName>
        <ecNumber evidence="12">3.6.3.-</ecNumber>
    </submittedName>
</protein>
<keyword evidence="12" id="KW-0378">Hydrolase</keyword>
<dbReference type="Gene3D" id="3.40.50.300">
    <property type="entry name" value="P-loop containing nucleotide triphosphate hydrolases"/>
    <property type="match status" value="1"/>
</dbReference>
<dbReference type="CDD" id="cd03258">
    <property type="entry name" value="ABC_MetN_methionine_transporter"/>
    <property type="match status" value="1"/>
</dbReference>
<dbReference type="InterPro" id="IPR017871">
    <property type="entry name" value="ABC_transporter-like_CS"/>
</dbReference>
<dbReference type="Pfam" id="PF00005">
    <property type="entry name" value="ABC_tran"/>
    <property type="match status" value="1"/>
</dbReference>
<evidence type="ECO:0000256" key="5">
    <source>
        <dbReference type="ARBA" id="ARBA00022840"/>
    </source>
</evidence>
<sequence length="353" mass="37630">MKQMKTTETMIALKDVTKIYHVKSAAGGIVRALDGINLEVSKGSIHGIVGQSGAGKSTLIRCLTALEQPTEGSITVDGQEMTALSESQLREARRNIGMVFQAANLLDSRTAAGNVAYPLYLSGVPRGKRHEQVMRLLELVGLKDRASSYPSQLSGGQKQRVGIARGLATNPPVLLCDEPTSALDQESTSQVLQLIRQLRDDLGVTVIIITHEMSVVREICDSVTLLEHGKIIQSGTVEEILTQPNSRLALELVPLPRLDETPKLNGKTAAVIDIAFNSTPGKPTGSAVMGLVAAEGADVAAGTFETVGATQVGRLALAVPRENVSHLLTTMRSKGIDATEREIETKKVGDLLD</sequence>
<organism evidence="12 13">
    <name type="scientific">Mobiluncus mulieris</name>
    <dbReference type="NCBI Taxonomy" id="2052"/>
    <lineage>
        <taxon>Bacteria</taxon>
        <taxon>Bacillati</taxon>
        <taxon>Actinomycetota</taxon>
        <taxon>Actinomycetes</taxon>
        <taxon>Actinomycetales</taxon>
        <taxon>Actinomycetaceae</taxon>
        <taxon>Mobiluncus</taxon>
    </lineage>
</organism>
<dbReference type="FunFam" id="3.40.50.300:FF:000056">
    <property type="entry name" value="Cell division ATP-binding protein FtsE"/>
    <property type="match status" value="1"/>
</dbReference>
<evidence type="ECO:0000256" key="6">
    <source>
        <dbReference type="ARBA" id="ARBA00022967"/>
    </source>
</evidence>
<evidence type="ECO:0000256" key="3">
    <source>
        <dbReference type="ARBA" id="ARBA00022475"/>
    </source>
</evidence>
<evidence type="ECO:0000259" key="11">
    <source>
        <dbReference type="PROSITE" id="PS50893"/>
    </source>
</evidence>
<keyword evidence="2" id="KW-0813">Transport</keyword>
<dbReference type="AlphaFoldDB" id="A0A8G2HVD2"/>
<dbReference type="PROSITE" id="PS00211">
    <property type="entry name" value="ABC_TRANSPORTER_1"/>
    <property type="match status" value="1"/>
</dbReference>
<evidence type="ECO:0000256" key="8">
    <source>
        <dbReference type="ARBA" id="ARBA00023136"/>
    </source>
</evidence>
<keyword evidence="4" id="KW-0547">Nucleotide-binding</keyword>
<evidence type="ECO:0000256" key="7">
    <source>
        <dbReference type="ARBA" id="ARBA00022970"/>
    </source>
</evidence>
<dbReference type="EMBL" id="UGGQ01000006">
    <property type="protein sequence ID" value="STO16248.1"/>
    <property type="molecule type" value="Genomic_DNA"/>
</dbReference>
<dbReference type="EC" id="3.6.3.-" evidence="12"/>
<dbReference type="GO" id="GO:0006865">
    <property type="term" value="P:amino acid transport"/>
    <property type="evidence" value="ECO:0007669"/>
    <property type="project" value="UniProtKB-KW"/>
</dbReference>
<evidence type="ECO:0000313" key="13">
    <source>
        <dbReference type="Proteomes" id="UP000255284"/>
    </source>
</evidence>
<gene>
    <name evidence="12" type="primary">metN</name>
    <name evidence="12" type="ORF">NCTC11819_00809</name>
</gene>
<reference evidence="12 13" key="1">
    <citation type="submission" date="2018-06" db="EMBL/GenBank/DDBJ databases">
        <authorList>
            <consortium name="Pathogen Informatics"/>
            <person name="Doyle S."/>
        </authorList>
    </citation>
    <scope>NUCLEOTIDE SEQUENCE [LARGE SCALE GENOMIC DNA]</scope>
    <source>
        <strain evidence="12 13">NCTC11819</strain>
    </source>
</reference>
<evidence type="ECO:0000256" key="9">
    <source>
        <dbReference type="ARBA" id="ARBA00054718"/>
    </source>
</evidence>
<evidence type="ECO:0000256" key="2">
    <source>
        <dbReference type="ARBA" id="ARBA00022448"/>
    </source>
</evidence>
<keyword evidence="6" id="KW-1278">Translocase</keyword>
<keyword evidence="5 12" id="KW-0067">ATP-binding</keyword>
<dbReference type="PROSITE" id="PS50893">
    <property type="entry name" value="ABC_TRANSPORTER_2"/>
    <property type="match status" value="1"/>
</dbReference>
<evidence type="ECO:0000256" key="10">
    <source>
        <dbReference type="ARBA" id="ARBA00063837"/>
    </source>
</evidence>
<evidence type="ECO:0000313" key="12">
    <source>
        <dbReference type="EMBL" id="STO16248.1"/>
    </source>
</evidence>
<accession>A0A8G2HVD2</accession>
<evidence type="ECO:0000256" key="1">
    <source>
        <dbReference type="ARBA" id="ARBA00005417"/>
    </source>
</evidence>
<dbReference type="GO" id="GO:0005886">
    <property type="term" value="C:plasma membrane"/>
    <property type="evidence" value="ECO:0007669"/>
    <property type="project" value="UniProtKB-ARBA"/>
</dbReference>
<dbReference type="InterPro" id="IPR050086">
    <property type="entry name" value="MetN_ABC_transporter-like"/>
</dbReference>
<dbReference type="Proteomes" id="UP000255284">
    <property type="component" value="Unassembled WGS sequence"/>
</dbReference>
<dbReference type="PANTHER" id="PTHR43166">
    <property type="entry name" value="AMINO ACID IMPORT ATP-BINDING PROTEIN"/>
    <property type="match status" value="1"/>
</dbReference>
<dbReference type="InterPro" id="IPR027417">
    <property type="entry name" value="P-loop_NTPase"/>
</dbReference>
<dbReference type="SUPFAM" id="SSF52540">
    <property type="entry name" value="P-loop containing nucleoside triphosphate hydrolases"/>
    <property type="match status" value="1"/>
</dbReference>
<comment type="function">
    <text evidence="9">Part of the ABC transporter FtsEX involved in cellular division. Has ATPase activity.</text>
</comment>
<feature type="domain" description="ABC transporter" evidence="11">
    <location>
        <begin position="11"/>
        <end position="253"/>
    </location>
</feature>